<evidence type="ECO:0000313" key="3">
    <source>
        <dbReference type="EMBL" id="RGV00640.1"/>
    </source>
</evidence>
<organism evidence="3 4">
    <name type="scientific">Segatella copri</name>
    <dbReference type="NCBI Taxonomy" id="165179"/>
    <lineage>
        <taxon>Bacteria</taxon>
        <taxon>Pseudomonadati</taxon>
        <taxon>Bacteroidota</taxon>
        <taxon>Bacteroidia</taxon>
        <taxon>Bacteroidales</taxon>
        <taxon>Prevotellaceae</taxon>
        <taxon>Segatella</taxon>
    </lineage>
</organism>
<dbReference type="InterPro" id="IPR027417">
    <property type="entry name" value="P-loop_NTPase"/>
</dbReference>
<evidence type="ECO:0000256" key="1">
    <source>
        <dbReference type="SAM" id="Phobius"/>
    </source>
</evidence>
<proteinExistence type="predicted"/>
<feature type="domain" description="Novel STAND NTPase 3" evidence="2">
    <location>
        <begin position="80"/>
        <end position="172"/>
    </location>
</feature>
<accession>A0AA92TU38</accession>
<dbReference type="RefSeq" id="WP_147347426.1">
    <property type="nucleotide sequence ID" value="NZ_QRYP01000002.1"/>
</dbReference>
<dbReference type="Proteomes" id="UP000285236">
    <property type="component" value="Unassembled WGS sequence"/>
</dbReference>
<protein>
    <recommendedName>
        <fullName evidence="2">Novel STAND NTPase 3 domain-containing protein</fullName>
    </recommendedName>
</protein>
<comment type="caution">
    <text evidence="3">The sequence shown here is derived from an EMBL/GenBank/DDBJ whole genome shotgun (WGS) entry which is preliminary data.</text>
</comment>
<dbReference type="Pfam" id="PF20720">
    <property type="entry name" value="nSTAND3"/>
    <property type="match status" value="1"/>
</dbReference>
<evidence type="ECO:0000313" key="4">
    <source>
        <dbReference type="Proteomes" id="UP000285236"/>
    </source>
</evidence>
<dbReference type="SUPFAM" id="SSF52540">
    <property type="entry name" value="P-loop containing nucleoside triphosphate hydrolases"/>
    <property type="match status" value="1"/>
</dbReference>
<dbReference type="InterPro" id="IPR049050">
    <property type="entry name" value="nSTAND3"/>
</dbReference>
<evidence type="ECO:0000259" key="2">
    <source>
        <dbReference type="Pfam" id="PF20720"/>
    </source>
</evidence>
<feature type="transmembrane region" description="Helical" evidence="1">
    <location>
        <begin position="82"/>
        <end position="104"/>
    </location>
</feature>
<sequence length="207" mass="23552">MEKVLKDSTDSEYFKSLVAQMRDCGYPQDIDRVHIHIPNAEHRLRGGLQYFVNMKSGRNAEWNENNYRPIVDWMADNKGKGLLMLGGCGLGKSLIGMYILPLLIKDVHRKVVNIFNAQELNKKIDEILNLHIVYIDDIGTEDNLNSYGNKRMPFAELCDAAEKKGKLLILTTNLNLEGLQERYGDRVVDRLIATTKAVPFTGDSLRK</sequence>
<dbReference type="AlphaFoldDB" id="A0AA92TU38"/>
<keyword evidence="1" id="KW-0812">Transmembrane</keyword>
<keyword evidence="1" id="KW-1133">Transmembrane helix</keyword>
<name>A0AA92TU38_9BACT</name>
<keyword evidence="1" id="KW-0472">Membrane</keyword>
<dbReference type="Gene3D" id="3.40.50.300">
    <property type="entry name" value="P-loop containing nucleotide triphosphate hydrolases"/>
    <property type="match status" value="1"/>
</dbReference>
<reference evidence="3 4" key="1">
    <citation type="submission" date="2018-08" db="EMBL/GenBank/DDBJ databases">
        <title>A genome reference for cultivated species of the human gut microbiota.</title>
        <authorList>
            <person name="Zou Y."/>
            <person name="Xue W."/>
            <person name="Luo G."/>
        </authorList>
    </citation>
    <scope>NUCLEOTIDE SEQUENCE [LARGE SCALE GENOMIC DNA]</scope>
    <source>
        <strain evidence="3 4">AF15-25</strain>
    </source>
</reference>
<dbReference type="EMBL" id="QRYP01000002">
    <property type="protein sequence ID" value="RGV00640.1"/>
    <property type="molecule type" value="Genomic_DNA"/>
</dbReference>
<gene>
    <name evidence="3" type="ORF">DWW35_01130</name>
</gene>